<dbReference type="InterPro" id="IPR018136">
    <property type="entry name" value="Aconitase_4Fe-4S_BS"/>
</dbReference>
<dbReference type="AlphaFoldDB" id="A0A347WJ14"/>
<dbReference type="InterPro" id="IPR015928">
    <property type="entry name" value="Aconitase/3IPM_dehydase_swvl"/>
</dbReference>
<dbReference type="FunFam" id="3.30.499.10:FF:000005">
    <property type="entry name" value="cytoplasmic aconitate hydratase"/>
    <property type="match status" value="1"/>
</dbReference>
<comment type="function">
    <text evidence="10">Catalyzes the isomerization of citrate to isocitrate via cis-aconitate.</text>
</comment>
<protein>
    <recommendedName>
        <fullName evidence="10">Aconitate hydratase</fullName>
        <shortName evidence="10">Aconitase</shortName>
        <ecNumber evidence="10">4.2.1.3</ecNumber>
    </recommendedName>
</protein>
<dbReference type="GO" id="GO:0051539">
    <property type="term" value="F:4 iron, 4 sulfur cluster binding"/>
    <property type="evidence" value="ECO:0007669"/>
    <property type="project" value="UniProtKB-KW"/>
</dbReference>
<evidence type="ECO:0000313" key="13">
    <source>
        <dbReference type="EMBL" id="AXY25071.1"/>
    </source>
</evidence>
<feature type="domain" description="Aconitase/3-isopropylmalate dehydratase large subunit alpha/beta/alpha" evidence="11">
    <location>
        <begin position="73"/>
        <end position="568"/>
    </location>
</feature>
<evidence type="ECO:0000256" key="8">
    <source>
        <dbReference type="ARBA" id="ARBA00023239"/>
    </source>
</evidence>
<dbReference type="GO" id="GO:0006099">
    <property type="term" value="P:tricarboxylic acid cycle"/>
    <property type="evidence" value="ECO:0007669"/>
    <property type="project" value="UniProtKB-UniPathway"/>
</dbReference>
<dbReference type="InterPro" id="IPR001030">
    <property type="entry name" value="Acoase/IPM_deHydtase_lsu_aba"/>
</dbReference>
<dbReference type="PANTHER" id="PTHR11670">
    <property type="entry name" value="ACONITASE/IRON-RESPONSIVE ELEMENT FAMILY MEMBER"/>
    <property type="match status" value="1"/>
</dbReference>
<dbReference type="EC" id="4.2.1.3" evidence="10"/>
<evidence type="ECO:0000256" key="6">
    <source>
        <dbReference type="ARBA" id="ARBA00023004"/>
    </source>
</evidence>
<dbReference type="InterPro" id="IPR000573">
    <property type="entry name" value="AconitaseA/IPMdHydase_ssu_swvl"/>
</dbReference>
<dbReference type="NCBIfam" id="TIGR01341">
    <property type="entry name" value="aconitase_1"/>
    <property type="match status" value="1"/>
</dbReference>
<dbReference type="InterPro" id="IPR036008">
    <property type="entry name" value="Aconitase_4Fe-4S_dom"/>
</dbReference>
<dbReference type="NCBIfam" id="NF006757">
    <property type="entry name" value="PRK09277.1"/>
    <property type="match status" value="1"/>
</dbReference>
<dbReference type="Pfam" id="PF00694">
    <property type="entry name" value="Aconitase_C"/>
    <property type="match status" value="1"/>
</dbReference>
<evidence type="ECO:0000256" key="5">
    <source>
        <dbReference type="ARBA" id="ARBA00022723"/>
    </source>
</evidence>
<keyword evidence="6 10" id="KW-0408">Iron</keyword>
<dbReference type="SUPFAM" id="SSF52016">
    <property type="entry name" value="LeuD/IlvD-like"/>
    <property type="match status" value="1"/>
</dbReference>
<accession>A0A347WJ14</accession>
<evidence type="ECO:0000259" key="12">
    <source>
        <dbReference type="Pfam" id="PF00694"/>
    </source>
</evidence>
<dbReference type="FunFam" id="3.20.19.10:FF:000001">
    <property type="entry name" value="Aconitate hydratase"/>
    <property type="match status" value="1"/>
</dbReference>
<comment type="pathway">
    <text evidence="2">Carbohydrate metabolism; tricarboxylic acid cycle; isocitrate from oxaloacetate: step 2/2.</text>
</comment>
<dbReference type="Proteomes" id="UP000263232">
    <property type="component" value="Chromosome"/>
</dbReference>
<dbReference type="Gene3D" id="6.10.190.10">
    <property type="match status" value="1"/>
</dbReference>
<dbReference type="PROSITE" id="PS00450">
    <property type="entry name" value="ACONITASE_1"/>
    <property type="match status" value="1"/>
</dbReference>
<dbReference type="EMBL" id="CP023434">
    <property type="protein sequence ID" value="AXY25071.1"/>
    <property type="molecule type" value="Genomic_DNA"/>
</dbReference>
<comment type="subunit">
    <text evidence="4">Monomer.</text>
</comment>
<dbReference type="KEGG" id="abae:CL176_02965"/>
<evidence type="ECO:0000256" key="9">
    <source>
        <dbReference type="ARBA" id="ARBA00023501"/>
    </source>
</evidence>
<evidence type="ECO:0000256" key="10">
    <source>
        <dbReference type="RuleBase" id="RU361275"/>
    </source>
</evidence>
<keyword evidence="10" id="KW-0004">4Fe-4S</keyword>
<evidence type="ECO:0000259" key="11">
    <source>
        <dbReference type="Pfam" id="PF00330"/>
    </source>
</evidence>
<dbReference type="InterPro" id="IPR006249">
    <property type="entry name" value="Aconitase/IRP2"/>
</dbReference>
<dbReference type="GO" id="GO:0003994">
    <property type="term" value="F:aconitate hydratase activity"/>
    <property type="evidence" value="ECO:0007669"/>
    <property type="project" value="UniProtKB-EC"/>
</dbReference>
<dbReference type="UniPathway" id="UPA00223">
    <property type="reaction ID" value="UER00718"/>
</dbReference>
<dbReference type="PROSITE" id="PS01244">
    <property type="entry name" value="ACONITASE_2"/>
    <property type="match status" value="1"/>
</dbReference>
<comment type="cofactor">
    <cofactor evidence="1">
        <name>[4Fe-4S] cluster</name>
        <dbReference type="ChEBI" id="CHEBI:49883"/>
    </cofactor>
</comment>
<dbReference type="InterPro" id="IPR015931">
    <property type="entry name" value="Acnase/IPM_dHydase_lsu_aba_1/3"/>
</dbReference>
<evidence type="ECO:0000256" key="1">
    <source>
        <dbReference type="ARBA" id="ARBA00001966"/>
    </source>
</evidence>
<comment type="similarity">
    <text evidence="3 10">Belongs to the aconitase/IPM isomerase family.</text>
</comment>
<proteinExistence type="inferred from homology"/>
<dbReference type="RefSeq" id="WP_118989990.1">
    <property type="nucleotide sequence ID" value="NZ_CP023434.1"/>
</dbReference>
<dbReference type="NCBIfam" id="NF009520">
    <property type="entry name" value="PRK12881.1"/>
    <property type="match status" value="1"/>
</dbReference>
<dbReference type="Pfam" id="PF00330">
    <property type="entry name" value="Aconitase"/>
    <property type="match status" value="1"/>
</dbReference>
<dbReference type="GO" id="GO:0046872">
    <property type="term" value="F:metal ion binding"/>
    <property type="evidence" value="ECO:0007669"/>
    <property type="project" value="UniProtKB-KW"/>
</dbReference>
<name>A0A347WJ14_9LACT</name>
<dbReference type="Gene3D" id="3.30.499.10">
    <property type="entry name" value="Aconitase, domain 3"/>
    <property type="match status" value="2"/>
</dbReference>
<evidence type="ECO:0000313" key="14">
    <source>
        <dbReference type="Proteomes" id="UP000263232"/>
    </source>
</evidence>
<dbReference type="OrthoDB" id="9764318at2"/>
<keyword evidence="5" id="KW-0479">Metal-binding</keyword>
<dbReference type="CDD" id="cd01580">
    <property type="entry name" value="AcnA_IRP_Swivel"/>
    <property type="match status" value="1"/>
</dbReference>
<dbReference type="SUPFAM" id="SSF53732">
    <property type="entry name" value="Aconitase iron-sulfur domain"/>
    <property type="match status" value="1"/>
</dbReference>
<evidence type="ECO:0000256" key="7">
    <source>
        <dbReference type="ARBA" id="ARBA00023014"/>
    </source>
</evidence>
<evidence type="ECO:0000256" key="2">
    <source>
        <dbReference type="ARBA" id="ARBA00004717"/>
    </source>
</evidence>
<keyword evidence="14" id="KW-1185">Reference proteome</keyword>
<gene>
    <name evidence="13" type="primary">acnA</name>
    <name evidence="13" type="ORF">CL176_02965</name>
</gene>
<dbReference type="Gene3D" id="3.20.19.10">
    <property type="entry name" value="Aconitase, domain 4"/>
    <property type="match status" value="1"/>
</dbReference>
<evidence type="ECO:0000256" key="4">
    <source>
        <dbReference type="ARBA" id="ARBA00011245"/>
    </source>
</evidence>
<dbReference type="PRINTS" id="PR00415">
    <property type="entry name" value="ACONITASE"/>
</dbReference>
<organism evidence="13 14">
    <name type="scientific">Suicoccus acidiformans</name>
    <dbReference type="NCBI Taxonomy" id="2036206"/>
    <lineage>
        <taxon>Bacteria</taxon>
        <taxon>Bacillati</taxon>
        <taxon>Bacillota</taxon>
        <taxon>Bacilli</taxon>
        <taxon>Lactobacillales</taxon>
        <taxon>Aerococcaceae</taxon>
        <taxon>Suicoccus</taxon>
    </lineage>
</organism>
<feature type="domain" description="Aconitase A/isopropylmalate dehydratase small subunit swivel" evidence="12">
    <location>
        <begin position="698"/>
        <end position="824"/>
    </location>
</feature>
<comment type="catalytic activity">
    <reaction evidence="9 10">
        <text>citrate = D-threo-isocitrate</text>
        <dbReference type="Rhea" id="RHEA:10336"/>
        <dbReference type="ChEBI" id="CHEBI:15562"/>
        <dbReference type="ChEBI" id="CHEBI:16947"/>
        <dbReference type="EC" id="4.2.1.3"/>
    </reaction>
</comment>
<keyword evidence="7 10" id="KW-0411">Iron-sulfur</keyword>
<dbReference type="InterPro" id="IPR044137">
    <property type="entry name" value="AcnA_IRP_Swivel"/>
</dbReference>
<reference evidence="13 14" key="1">
    <citation type="submission" date="2017-09" db="EMBL/GenBank/DDBJ databases">
        <title>Complete genome sequence of Oxytococcus suis strain ZY16052.</title>
        <authorList>
            <person name="Li F."/>
        </authorList>
    </citation>
    <scope>NUCLEOTIDE SEQUENCE [LARGE SCALE GENOMIC DNA]</scope>
    <source>
        <strain evidence="13 14">ZY16052</strain>
    </source>
</reference>
<evidence type="ECO:0000256" key="3">
    <source>
        <dbReference type="ARBA" id="ARBA00007185"/>
    </source>
</evidence>
<sequence length="900" mass="98770">MTFNKKTYAKTLTSSGIDYRYYDIQALGADKHVDIKRLPYSIRILLESALRQFDNDRVKEKHLDDLLNFQTTQNQAEYPFKPQRVILQDFTGVPAIVDLASMREAMAQFDLNPDAINPDIPVDLVIDHSVQVDFFGDDAAMMKNQAKEFERNDERYKFIKWAQTAFDNFKVVPNNTGIVHQVNIEYLADVVNVTEDDAGERLAAPDSVFGTDSHTPMVNALGVLGWGVGGIEAEAAMLGQFSYNPIPEVVGVELTGQLAPEVNATDLVLAITELLRQHNVVGKFVEYFGDGLEHLSLADRATISNMAPEYGATVGYFPIDTETLAYLKLTNRSNEQIALVETYAKTNHLWKEDTSNIVYSLRLSLDLANVQTSIAGPKRPQDRIYLKDAQKAFQTSLTHEAGNHGFGLDPLAAEKVVQANYQGEAIELRHGALFIAAITSCTNTSNPSVMMAAGLLAKNAVERGLTVPNYVKTSLAPGSKTVTDYYQNAGLLPYLAELGFNVVGYGCTTCIGNSGPLDPELSQLIQDNQLISAAVLSGNRNFEGRINPDIQANFLASPPLVIAFALAGRIDIDLTEEPLGTDAEGKPVYLSDIWPSDDEIQDYVQRYVTRKIYADNYLTLYEDNAQWQELETNDDPVYQWDPASTYIQNPPYFDGMEQTTQAIESLEGLHVLAKFGDSVTTDHISPAGAIAKHSPAGSYLTEHGVDFFDFNSYGSRRGNHEVMMRGTLANILISNQLAQGKIGGYTTHWPSGNVLSMYDASMRYKAAGIGTVILAGKDYGMGSSRDWAAKGVNLLNVKAVIAKSFERIHRANLVMMGILPLQFMDGQDADSLGLTGQEIFDIPVSDSLGIHDVIKVTASHPQTGAVTVFSALARIDSSADIAYYKHGGILPYVIRDKAVG</sequence>
<keyword evidence="8 10" id="KW-0456">Lyase</keyword>